<proteinExistence type="predicted"/>
<comment type="caution">
    <text evidence="2">The sequence shown here is derived from an EMBL/GenBank/DDBJ whole genome shotgun (WGS) entry which is preliminary data.</text>
</comment>
<dbReference type="InParanoid" id="A0A369K806"/>
<gene>
    <name evidence="2" type="ORF">Hypma_014151</name>
</gene>
<dbReference type="AlphaFoldDB" id="A0A369K806"/>
<organism evidence="2 3">
    <name type="scientific">Hypsizygus marmoreus</name>
    <name type="common">White beech mushroom</name>
    <name type="synonym">Agaricus marmoreus</name>
    <dbReference type="NCBI Taxonomy" id="39966"/>
    <lineage>
        <taxon>Eukaryota</taxon>
        <taxon>Fungi</taxon>
        <taxon>Dikarya</taxon>
        <taxon>Basidiomycota</taxon>
        <taxon>Agaricomycotina</taxon>
        <taxon>Agaricomycetes</taxon>
        <taxon>Agaricomycetidae</taxon>
        <taxon>Agaricales</taxon>
        <taxon>Tricholomatineae</taxon>
        <taxon>Lyophyllaceae</taxon>
        <taxon>Hypsizygus</taxon>
    </lineage>
</organism>
<feature type="region of interest" description="Disordered" evidence="1">
    <location>
        <begin position="68"/>
        <end position="90"/>
    </location>
</feature>
<dbReference type="EMBL" id="LUEZ02000009">
    <property type="protein sequence ID" value="RDB29702.1"/>
    <property type="molecule type" value="Genomic_DNA"/>
</dbReference>
<feature type="region of interest" description="Disordered" evidence="1">
    <location>
        <begin position="1"/>
        <end position="24"/>
    </location>
</feature>
<reference evidence="2" key="1">
    <citation type="submission" date="2018-04" db="EMBL/GenBank/DDBJ databases">
        <title>Whole genome sequencing of Hypsizygus marmoreus.</title>
        <authorList>
            <person name="Choi I.-G."/>
            <person name="Min B."/>
            <person name="Kim J.-G."/>
            <person name="Kim S."/>
            <person name="Oh Y.-L."/>
            <person name="Kong W.-S."/>
            <person name="Park H."/>
            <person name="Jeong J."/>
            <person name="Song E.-S."/>
        </authorList>
    </citation>
    <scope>NUCLEOTIDE SEQUENCE [LARGE SCALE GENOMIC DNA]</scope>
    <source>
        <strain evidence="2">51987-8</strain>
    </source>
</reference>
<dbReference type="Proteomes" id="UP000076154">
    <property type="component" value="Unassembled WGS sequence"/>
</dbReference>
<feature type="compositionally biased region" description="Polar residues" evidence="1">
    <location>
        <begin position="74"/>
        <end position="90"/>
    </location>
</feature>
<keyword evidence="3" id="KW-1185">Reference proteome</keyword>
<accession>A0A369K806</accession>
<protein>
    <submittedName>
        <fullName evidence="2">Uncharacterized protein</fullName>
    </submittedName>
</protein>
<name>A0A369K806_HYPMA</name>
<evidence type="ECO:0000256" key="1">
    <source>
        <dbReference type="SAM" id="MobiDB-lite"/>
    </source>
</evidence>
<evidence type="ECO:0000313" key="3">
    <source>
        <dbReference type="Proteomes" id="UP000076154"/>
    </source>
</evidence>
<evidence type="ECO:0000313" key="2">
    <source>
        <dbReference type="EMBL" id="RDB29702.1"/>
    </source>
</evidence>
<sequence>MIKHRTPDSPPNPTPTIASDAAKPEPYHPRYWYKAPRAHTARRSLVRIPQNIVRLLGAADPDIAIDSTRHRSTMAPTSTDSEFNRASFSGTPVRPADNFVNYLSLELHFT</sequence>